<comment type="subcellular location">
    <subcellularLocation>
        <location evidence="1">Cell membrane</location>
        <topology evidence="1">Multi-pass membrane protein</topology>
    </subcellularLocation>
</comment>
<evidence type="ECO:0000313" key="9">
    <source>
        <dbReference type="EMBL" id="OLP42521.1"/>
    </source>
</evidence>
<gene>
    <name evidence="9" type="ORF">BJF95_23310</name>
</gene>
<dbReference type="AlphaFoldDB" id="A0A1Q8ZLA0"/>
<feature type="transmembrane region" description="Helical" evidence="7">
    <location>
        <begin position="107"/>
        <end position="129"/>
    </location>
</feature>
<evidence type="ECO:0000256" key="3">
    <source>
        <dbReference type="ARBA" id="ARBA00022475"/>
    </source>
</evidence>
<proteinExistence type="predicted"/>
<feature type="transmembrane region" description="Helical" evidence="7">
    <location>
        <begin position="262"/>
        <end position="284"/>
    </location>
</feature>
<feature type="transmembrane region" description="Helical" evidence="7">
    <location>
        <begin position="141"/>
        <end position="164"/>
    </location>
</feature>
<feature type="transmembrane region" description="Helical" evidence="7">
    <location>
        <begin position="7"/>
        <end position="28"/>
    </location>
</feature>
<dbReference type="Proteomes" id="UP000186894">
    <property type="component" value="Unassembled WGS sequence"/>
</dbReference>
<evidence type="ECO:0000256" key="2">
    <source>
        <dbReference type="ARBA" id="ARBA00022448"/>
    </source>
</evidence>
<dbReference type="RefSeq" id="WP_075641678.1">
    <property type="nucleotide sequence ID" value="NZ_MKIM01000032.1"/>
</dbReference>
<dbReference type="OrthoDB" id="9764259at2"/>
<feature type="transmembrane region" description="Helical" evidence="7">
    <location>
        <begin position="291"/>
        <end position="315"/>
    </location>
</feature>
<dbReference type="InterPro" id="IPR020846">
    <property type="entry name" value="MFS_dom"/>
</dbReference>
<dbReference type="PANTHER" id="PTHR43414:SF6">
    <property type="entry name" value="MULTIDRUG RESISTANCE PROTEIN MDTG"/>
    <property type="match status" value="1"/>
</dbReference>
<feature type="transmembrane region" description="Helical" evidence="7">
    <location>
        <begin position="229"/>
        <end position="250"/>
    </location>
</feature>
<feature type="transmembrane region" description="Helical" evidence="7">
    <location>
        <begin position="48"/>
        <end position="72"/>
    </location>
</feature>
<feature type="transmembrane region" description="Helical" evidence="7">
    <location>
        <begin position="388"/>
        <end position="405"/>
    </location>
</feature>
<dbReference type="STRING" id="1867956.BJF95_23310"/>
<dbReference type="GO" id="GO:0022857">
    <property type="term" value="F:transmembrane transporter activity"/>
    <property type="evidence" value="ECO:0007669"/>
    <property type="project" value="InterPro"/>
</dbReference>
<comment type="caution">
    <text evidence="9">The sequence shown here is derived from an EMBL/GenBank/DDBJ whole genome shotgun (WGS) entry which is preliminary data.</text>
</comment>
<evidence type="ECO:0000256" key="6">
    <source>
        <dbReference type="ARBA" id="ARBA00023136"/>
    </source>
</evidence>
<keyword evidence="5 7" id="KW-1133">Transmembrane helix</keyword>
<evidence type="ECO:0000313" key="10">
    <source>
        <dbReference type="Proteomes" id="UP000186894"/>
    </source>
</evidence>
<feature type="transmembrane region" description="Helical" evidence="7">
    <location>
        <begin position="170"/>
        <end position="191"/>
    </location>
</feature>
<feature type="transmembrane region" description="Helical" evidence="7">
    <location>
        <begin position="84"/>
        <end position="101"/>
    </location>
</feature>
<feature type="domain" description="Major facilitator superfamily (MFS) profile" evidence="8">
    <location>
        <begin position="6"/>
        <end position="410"/>
    </location>
</feature>
<keyword evidence="10" id="KW-1185">Reference proteome</keyword>
<evidence type="ECO:0000256" key="7">
    <source>
        <dbReference type="SAM" id="Phobius"/>
    </source>
</evidence>
<keyword evidence="6 7" id="KW-0472">Membrane</keyword>
<feature type="transmembrane region" description="Helical" evidence="7">
    <location>
        <begin position="321"/>
        <end position="342"/>
    </location>
</feature>
<organism evidence="9 10">
    <name type="scientific">Rhizobium oryziradicis</name>
    <dbReference type="NCBI Taxonomy" id="1867956"/>
    <lineage>
        <taxon>Bacteria</taxon>
        <taxon>Pseudomonadati</taxon>
        <taxon>Pseudomonadota</taxon>
        <taxon>Alphaproteobacteria</taxon>
        <taxon>Hyphomicrobiales</taxon>
        <taxon>Rhizobiaceae</taxon>
        <taxon>Rhizobium/Agrobacterium group</taxon>
        <taxon>Rhizobium</taxon>
    </lineage>
</organism>
<sequence length="417" mass="43894">MLKAAALLRAYTPVFLLLFGLQFISMGAMEMSGPFWALQIKALSPSDAVFGLASIGVYICPMLGISLTSAFWGRMGDRYGNRLMMVRALIGLAVTQLLIAFAQDVWIILVLRFLQGACAGYIAPAQAYAVQVNSGRDRASLFAWLQVATNLGSLGGAFAGGLILDAMPFSAVNITAGAICALCALAAWITLPIPTVKSAKSKATLTERDVPPAPAKIASPPLQEKPAPVLGLLVLICALLASRMVLQVPFSLYMVRVFGADHWIIGLSYGLMACGFVIGAPLWARFFKMRSLGFVLGASSAIALACAAVTLLAGFSTSVPVFAALYFVWGVLLGGTTPVLTARLSQATALHRQGEILGRAQSFQQIASILGIASGVACMQLLGVDAAFSVVAACYLLSFFVGLSIKFKTSLLPNRIG</sequence>
<dbReference type="PROSITE" id="PS50850">
    <property type="entry name" value="MFS"/>
    <property type="match status" value="1"/>
</dbReference>
<dbReference type="InterPro" id="IPR011701">
    <property type="entry name" value="MFS"/>
</dbReference>
<feature type="transmembrane region" description="Helical" evidence="7">
    <location>
        <begin position="363"/>
        <end position="382"/>
    </location>
</feature>
<dbReference type="EMBL" id="MKIM01000032">
    <property type="protein sequence ID" value="OLP42521.1"/>
    <property type="molecule type" value="Genomic_DNA"/>
</dbReference>
<keyword evidence="3" id="KW-1003">Cell membrane</keyword>
<dbReference type="GO" id="GO:0005886">
    <property type="term" value="C:plasma membrane"/>
    <property type="evidence" value="ECO:0007669"/>
    <property type="project" value="UniProtKB-SubCell"/>
</dbReference>
<keyword evidence="4 7" id="KW-0812">Transmembrane</keyword>
<evidence type="ECO:0000256" key="5">
    <source>
        <dbReference type="ARBA" id="ARBA00022989"/>
    </source>
</evidence>
<keyword evidence="2" id="KW-0813">Transport</keyword>
<name>A0A1Q8ZLA0_9HYPH</name>
<dbReference type="Pfam" id="PF07690">
    <property type="entry name" value="MFS_1"/>
    <property type="match status" value="1"/>
</dbReference>
<evidence type="ECO:0000256" key="1">
    <source>
        <dbReference type="ARBA" id="ARBA00004651"/>
    </source>
</evidence>
<reference evidence="9 10" key="1">
    <citation type="submission" date="2016-09" db="EMBL/GenBank/DDBJ databases">
        <title>Rhizobium oryziradicis sp. nov., isolated from the root of rice.</title>
        <authorList>
            <person name="Zhao J."/>
            <person name="Zhang X."/>
        </authorList>
    </citation>
    <scope>NUCLEOTIDE SEQUENCE [LARGE SCALE GENOMIC DNA]</scope>
    <source>
        <strain evidence="9 10">N19</strain>
    </source>
</reference>
<dbReference type="InterPro" id="IPR036259">
    <property type="entry name" value="MFS_trans_sf"/>
</dbReference>
<dbReference type="PANTHER" id="PTHR43414">
    <property type="entry name" value="MULTIDRUG RESISTANCE PROTEIN MDTG"/>
    <property type="match status" value="1"/>
</dbReference>
<evidence type="ECO:0000259" key="8">
    <source>
        <dbReference type="PROSITE" id="PS50850"/>
    </source>
</evidence>
<evidence type="ECO:0000256" key="4">
    <source>
        <dbReference type="ARBA" id="ARBA00022692"/>
    </source>
</evidence>
<protein>
    <submittedName>
        <fullName evidence="9">MFS transporter</fullName>
    </submittedName>
</protein>
<accession>A0A1Q8ZLA0</accession>
<dbReference type="Gene3D" id="1.20.1250.20">
    <property type="entry name" value="MFS general substrate transporter like domains"/>
    <property type="match status" value="1"/>
</dbReference>
<dbReference type="SUPFAM" id="SSF103473">
    <property type="entry name" value="MFS general substrate transporter"/>
    <property type="match status" value="1"/>
</dbReference>